<gene>
    <name evidence="1" type="ORF">B4N89_27665</name>
</gene>
<dbReference type="Pfam" id="PF19730">
    <property type="entry name" value="DUF6221"/>
    <property type="match status" value="1"/>
</dbReference>
<dbReference type="InterPro" id="IPR046193">
    <property type="entry name" value="DUF6221"/>
</dbReference>
<reference evidence="1 2" key="1">
    <citation type="submission" date="2017-03" db="EMBL/GenBank/DDBJ databases">
        <title>Draft genome sequence of Streptomyces scabrisporus NF3, endophyte isolated from Amphipterygium adstringens.</title>
        <authorList>
            <person name="Vazquez M."/>
            <person name="Ceapa C.D."/>
            <person name="Rodriguez Luna D."/>
            <person name="Sanchez Esquivel S."/>
        </authorList>
    </citation>
    <scope>NUCLEOTIDE SEQUENCE [LARGE SCALE GENOMIC DNA]</scope>
    <source>
        <strain evidence="1 2">NF3</strain>
    </source>
</reference>
<dbReference type="RefSeq" id="WP_078978497.1">
    <property type="nucleotide sequence ID" value="NZ_MWQN01000001.1"/>
</dbReference>
<dbReference type="OrthoDB" id="4290974at2"/>
<organism evidence="1 2">
    <name type="scientific">Embleya scabrispora</name>
    <dbReference type="NCBI Taxonomy" id="159449"/>
    <lineage>
        <taxon>Bacteria</taxon>
        <taxon>Bacillati</taxon>
        <taxon>Actinomycetota</taxon>
        <taxon>Actinomycetes</taxon>
        <taxon>Kitasatosporales</taxon>
        <taxon>Streptomycetaceae</taxon>
        <taxon>Embleya</taxon>
    </lineage>
</organism>
<evidence type="ECO:0000313" key="1">
    <source>
        <dbReference type="EMBL" id="OPC84203.1"/>
    </source>
</evidence>
<accession>A0A1T3P564</accession>
<protein>
    <submittedName>
        <fullName evidence="1">Uncharacterized protein</fullName>
    </submittedName>
</protein>
<proteinExistence type="predicted"/>
<dbReference type="EMBL" id="MWQN01000001">
    <property type="protein sequence ID" value="OPC84203.1"/>
    <property type="molecule type" value="Genomic_DNA"/>
</dbReference>
<keyword evidence="2" id="KW-1185">Reference proteome</keyword>
<sequence>MTGDLMVFLTARLDERERWARAAIPGPWHADGGSVYTTHPTDEVTGYCGGNADHIAAHDPARVLRDVAAQRAIIGWHFVQYDVPTDGTWVQVCRCGYDAPCATLRHLAAVYADHPDYQGEWRPTE</sequence>
<name>A0A1T3P564_9ACTN</name>
<evidence type="ECO:0000313" key="2">
    <source>
        <dbReference type="Proteomes" id="UP000190037"/>
    </source>
</evidence>
<dbReference type="STRING" id="159449.B4N89_27665"/>
<comment type="caution">
    <text evidence="1">The sequence shown here is derived from an EMBL/GenBank/DDBJ whole genome shotgun (WGS) entry which is preliminary data.</text>
</comment>
<dbReference type="Proteomes" id="UP000190037">
    <property type="component" value="Unassembled WGS sequence"/>
</dbReference>
<dbReference type="AlphaFoldDB" id="A0A1T3P564"/>